<evidence type="ECO:0000256" key="1">
    <source>
        <dbReference type="SAM" id="Phobius"/>
    </source>
</evidence>
<evidence type="ECO:0000313" key="5">
    <source>
        <dbReference type="Proteomes" id="UP000520770"/>
    </source>
</evidence>
<keyword evidence="1" id="KW-0812">Transmembrane</keyword>
<gene>
    <name evidence="3" type="ORF">GGE31_002108</name>
    <name evidence="2" type="ORF">GGE33_002109</name>
    <name evidence="4" type="ORF">GGE35_002110</name>
</gene>
<protein>
    <submittedName>
        <fullName evidence="4">Sterol desaturase/sphingolipid hydroxylase (Fatty acid hydroxylase superfamily)</fullName>
    </submittedName>
</protein>
<dbReference type="Proteomes" id="UP000524535">
    <property type="component" value="Unassembled WGS sequence"/>
</dbReference>
<evidence type="ECO:0000313" key="6">
    <source>
        <dbReference type="Proteomes" id="UP000524535"/>
    </source>
</evidence>
<name>A0A7W6UXR2_9HYPH</name>
<dbReference type="EMBL" id="JACIGW010000002">
    <property type="protein sequence ID" value="MBB4348367.1"/>
    <property type="molecule type" value="Genomic_DNA"/>
</dbReference>
<evidence type="ECO:0000313" key="2">
    <source>
        <dbReference type="EMBL" id="MBB4348367.1"/>
    </source>
</evidence>
<accession>A0A7W6UXR2</accession>
<dbReference type="EMBL" id="JACIGY010000002">
    <property type="protein sequence ID" value="MBB4411603.1"/>
    <property type="molecule type" value="Genomic_DNA"/>
</dbReference>
<keyword evidence="1" id="KW-0472">Membrane</keyword>
<dbReference type="RefSeq" id="WP_183822888.1">
    <property type="nucleotide sequence ID" value="NZ_JACIGW010000002.1"/>
</dbReference>
<feature type="transmembrane region" description="Helical" evidence="1">
    <location>
        <begin position="7"/>
        <end position="38"/>
    </location>
</feature>
<dbReference type="Proteomes" id="UP000520770">
    <property type="component" value="Unassembled WGS sequence"/>
</dbReference>
<dbReference type="AlphaFoldDB" id="A0A7W6UXR2"/>
<evidence type="ECO:0000313" key="7">
    <source>
        <dbReference type="Proteomes" id="UP000576087"/>
    </source>
</evidence>
<evidence type="ECO:0000313" key="4">
    <source>
        <dbReference type="EMBL" id="MBB4446294.1"/>
    </source>
</evidence>
<dbReference type="EMBL" id="JACIHM010000002">
    <property type="protein sequence ID" value="MBB4446294.1"/>
    <property type="molecule type" value="Genomic_DNA"/>
</dbReference>
<keyword evidence="6" id="KW-1185">Reference proteome</keyword>
<feature type="transmembrane region" description="Helical" evidence="1">
    <location>
        <begin position="50"/>
        <end position="75"/>
    </location>
</feature>
<dbReference type="Proteomes" id="UP000576087">
    <property type="component" value="Unassembled WGS sequence"/>
</dbReference>
<evidence type="ECO:0000313" key="3">
    <source>
        <dbReference type="EMBL" id="MBB4411603.1"/>
    </source>
</evidence>
<organism evidence="4 7">
    <name type="scientific">Aliirhizobium cellulosilyticum</name>
    <dbReference type="NCBI Taxonomy" id="393664"/>
    <lineage>
        <taxon>Bacteria</taxon>
        <taxon>Pseudomonadati</taxon>
        <taxon>Pseudomonadota</taxon>
        <taxon>Alphaproteobacteria</taxon>
        <taxon>Hyphomicrobiales</taxon>
        <taxon>Rhizobiaceae</taxon>
        <taxon>Aliirhizobium</taxon>
    </lineage>
</organism>
<reference evidence="5 6" key="1">
    <citation type="submission" date="2020-08" db="EMBL/GenBank/DDBJ databases">
        <title>Genomic Encyclopedia of Type Strains, Phase IV (KMG-V): Genome sequencing to study the core and pangenomes of soil and plant-associated prokaryotes.</title>
        <authorList>
            <person name="Whitman W."/>
        </authorList>
    </citation>
    <scope>NUCLEOTIDE SEQUENCE [LARGE SCALE GENOMIC DNA]</scope>
    <source>
        <strain evidence="3 6">SEMIA 444</strain>
        <strain evidence="2 5">SEMIA 448</strain>
        <strain evidence="4 7">SEMIA 452</strain>
    </source>
</reference>
<sequence length="102" mass="11161">MAIWVLILSAAIGAVCGIWLHVVVFTILSVFVAIVYLLTAVLSGLSLASTFIWIMMLSTALGAGYIASHFVCYVAHSRAHKAKHRHSELESGTKYLHDQQHP</sequence>
<proteinExistence type="predicted"/>
<comment type="caution">
    <text evidence="4">The sequence shown here is derived from an EMBL/GenBank/DDBJ whole genome shotgun (WGS) entry which is preliminary data.</text>
</comment>
<keyword evidence="1" id="KW-1133">Transmembrane helix</keyword>